<dbReference type="InterPro" id="IPR036691">
    <property type="entry name" value="Endo/exonu/phosph_ase_sf"/>
</dbReference>
<dbReference type="Pfam" id="PF00078">
    <property type="entry name" value="RVT_1"/>
    <property type="match status" value="1"/>
</dbReference>
<dbReference type="Pfam" id="PF14529">
    <property type="entry name" value="Exo_endo_phos_2"/>
    <property type="match status" value="1"/>
</dbReference>
<dbReference type="Gene3D" id="4.10.60.10">
    <property type="entry name" value="Zinc finger, CCHC-type"/>
    <property type="match status" value="1"/>
</dbReference>
<dbReference type="SUPFAM" id="SSF56219">
    <property type="entry name" value="DNase I-like"/>
    <property type="match status" value="1"/>
</dbReference>
<evidence type="ECO:0000259" key="3">
    <source>
        <dbReference type="PROSITE" id="PS50878"/>
    </source>
</evidence>
<dbReference type="AlphaFoldDB" id="A0A4Y2Q6T3"/>
<dbReference type="OrthoDB" id="1938551at2759"/>
<evidence type="ECO:0008006" key="6">
    <source>
        <dbReference type="Google" id="ProtNLM"/>
    </source>
</evidence>
<evidence type="ECO:0000259" key="2">
    <source>
        <dbReference type="PROSITE" id="PS50158"/>
    </source>
</evidence>
<dbReference type="InterPro" id="IPR036875">
    <property type="entry name" value="Znf_CCHC_sf"/>
</dbReference>
<comment type="caution">
    <text evidence="4">The sequence shown here is derived from an EMBL/GenBank/DDBJ whole genome shotgun (WGS) entry which is preliminary data.</text>
</comment>
<dbReference type="GO" id="GO:0003676">
    <property type="term" value="F:nucleic acid binding"/>
    <property type="evidence" value="ECO:0007669"/>
    <property type="project" value="InterPro"/>
</dbReference>
<feature type="domain" description="Reverse transcriptase" evidence="3">
    <location>
        <begin position="655"/>
        <end position="823"/>
    </location>
</feature>
<gene>
    <name evidence="4" type="ORF">AVEN_19945_1</name>
</gene>
<proteinExistence type="predicted"/>
<feature type="domain" description="CCHC-type" evidence="2">
    <location>
        <begin position="245"/>
        <end position="260"/>
    </location>
</feature>
<accession>A0A4Y2Q6T3</accession>
<dbReference type="Proteomes" id="UP000499080">
    <property type="component" value="Unassembled WGS sequence"/>
</dbReference>
<dbReference type="SUPFAM" id="SSF56672">
    <property type="entry name" value="DNA/RNA polymerases"/>
    <property type="match status" value="1"/>
</dbReference>
<dbReference type="GO" id="GO:0008270">
    <property type="term" value="F:zinc ion binding"/>
    <property type="evidence" value="ECO:0007669"/>
    <property type="project" value="UniProtKB-KW"/>
</dbReference>
<dbReference type="PROSITE" id="PS50878">
    <property type="entry name" value="RT_POL"/>
    <property type="match status" value="1"/>
</dbReference>
<sequence length="823" mass="95493">MEIQSTIASSRATVPKQAEIREPLKEMMKIVVQQQVMIGHLMGRLSTETRERIPTFAEVASTPILPPSKARVRSRSRQRREHNVMIYPKEEGSSSEQTKRIIQSKIIPSQLDIKVNNVKNIGKGGIIINSPTSEDIDKLILEFQRKDEIREKFEITKPKLKDPSVIIFNVNEDLTKEAFIEGLKNQNDELAEANLIIRTSYKSRFGKNWIVSMNPEAFKLIIKKSRINLNWSRLTFKENFRILQCFKCARYGHTAVKCRNEEFRDGGVCLRCGTKGHKESECQAPAKFNDPYGWEDKVTEFPSSFRKFFHSFKPLAGFIVTNPDFSVLLILVSQKLVGLKIPVNKEEWLFISMYCSPSHDFGEDLDDLIPTLLQNQDINTLILGDFNAKSPIWGPTQSDKRGDRLTELIDQFDLNVVNDNNSLTTFAAPMGKSWIDVMLIKNFGLDRVLDWTIDDRIMFSDHQIMDFSLTFDSIGRNFKTTKWTLHRIDFLDFKMCLNNFLDKCTDQSIDFEKSIEYIQSVLIEICSKTKRKIKNKAKKDVVLWNIDLEIQRSKIRALRRGFQSTRDLILRTKRQVSYKSELSEYTRSILEAKKNSFRNFLKSIIKTNTFDSFYRLIKNNFTLFRDLKCIELADGNFTTTFKQSMQIILFHHFPPLDHFQPRFVSINDNFPRISPEERGKTSSQPSSYRPICLLPTWGKILDKIITQRLVYELETSQKLHRNQYGFRKVRSTALAMDDFLEYIKNTKSRKLIPLALSLDMSNAFNSVNWGDIIDFLIEDGISPYLVDIIRDFLFDRIIVDSGNDIEYHYSKGIPQGSSLDPML</sequence>
<dbReference type="InterPro" id="IPR043502">
    <property type="entry name" value="DNA/RNA_pol_sf"/>
</dbReference>
<dbReference type="InterPro" id="IPR000477">
    <property type="entry name" value="RT_dom"/>
</dbReference>
<dbReference type="PROSITE" id="PS50158">
    <property type="entry name" value="ZF_CCHC"/>
    <property type="match status" value="2"/>
</dbReference>
<protein>
    <recommendedName>
        <fullName evidence="6">Reverse transcriptase domain-containing protein</fullName>
    </recommendedName>
</protein>
<keyword evidence="1" id="KW-0863">Zinc-finger</keyword>
<reference evidence="4 5" key="1">
    <citation type="journal article" date="2019" name="Sci. Rep.">
        <title>Orb-weaving spider Araneus ventricosus genome elucidates the spidroin gene catalogue.</title>
        <authorList>
            <person name="Kono N."/>
            <person name="Nakamura H."/>
            <person name="Ohtoshi R."/>
            <person name="Moran D.A.P."/>
            <person name="Shinohara A."/>
            <person name="Yoshida Y."/>
            <person name="Fujiwara M."/>
            <person name="Mori M."/>
            <person name="Tomita M."/>
            <person name="Arakawa K."/>
        </authorList>
    </citation>
    <scope>NUCLEOTIDE SEQUENCE [LARGE SCALE GENOMIC DNA]</scope>
</reference>
<organism evidence="4 5">
    <name type="scientific">Araneus ventricosus</name>
    <name type="common">Orbweaver spider</name>
    <name type="synonym">Epeira ventricosa</name>
    <dbReference type="NCBI Taxonomy" id="182803"/>
    <lineage>
        <taxon>Eukaryota</taxon>
        <taxon>Metazoa</taxon>
        <taxon>Ecdysozoa</taxon>
        <taxon>Arthropoda</taxon>
        <taxon>Chelicerata</taxon>
        <taxon>Arachnida</taxon>
        <taxon>Araneae</taxon>
        <taxon>Araneomorphae</taxon>
        <taxon>Entelegynae</taxon>
        <taxon>Araneoidea</taxon>
        <taxon>Araneidae</taxon>
        <taxon>Araneus</taxon>
    </lineage>
</organism>
<dbReference type="GO" id="GO:0071897">
    <property type="term" value="P:DNA biosynthetic process"/>
    <property type="evidence" value="ECO:0007669"/>
    <property type="project" value="UniProtKB-ARBA"/>
</dbReference>
<keyword evidence="1" id="KW-0862">Zinc</keyword>
<dbReference type="PANTHER" id="PTHR19446">
    <property type="entry name" value="REVERSE TRANSCRIPTASES"/>
    <property type="match status" value="1"/>
</dbReference>
<dbReference type="GO" id="GO:0003824">
    <property type="term" value="F:catalytic activity"/>
    <property type="evidence" value="ECO:0007669"/>
    <property type="project" value="InterPro"/>
</dbReference>
<keyword evidence="1" id="KW-0479">Metal-binding</keyword>
<evidence type="ECO:0000256" key="1">
    <source>
        <dbReference type="PROSITE-ProRule" id="PRU00047"/>
    </source>
</evidence>
<evidence type="ECO:0000313" key="5">
    <source>
        <dbReference type="Proteomes" id="UP000499080"/>
    </source>
</evidence>
<dbReference type="SMART" id="SM00343">
    <property type="entry name" value="ZnF_C2HC"/>
    <property type="match status" value="2"/>
</dbReference>
<dbReference type="InterPro" id="IPR005135">
    <property type="entry name" value="Endo/exonuclease/phosphatase"/>
</dbReference>
<dbReference type="SUPFAM" id="SSF57756">
    <property type="entry name" value="Retrovirus zinc finger-like domains"/>
    <property type="match status" value="1"/>
</dbReference>
<feature type="domain" description="CCHC-type" evidence="2">
    <location>
        <begin position="269"/>
        <end position="282"/>
    </location>
</feature>
<dbReference type="Gene3D" id="3.60.10.10">
    <property type="entry name" value="Endonuclease/exonuclease/phosphatase"/>
    <property type="match status" value="1"/>
</dbReference>
<name>A0A4Y2Q6T3_ARAVE</name>
<dbReference type="InterPro" id="IPR001878">
    <property type="entry name" value="Znf_CCHC"/>
</dbReference>
<evidence type="ECO:0000313" key="4">
    <source>
        <dbReference type="EMBL" id="GBN59141.1"/>
    </source>
</evidence>
<dbReference type="EMBL" id="BGPR01013078">
    <property type="protein sequence ID" value="GBN59141.1"/>
    <property type="molecule type" value="Genomic_DNA"/>
</dbReference>
<keyword evidence="5" id="KW-1185">Reference proteome</keyword>